<dbReference type="SUPFAM" id="SSF52218">
    <property type="entry name" value="Flavoproteins"/>
    <property type="match status" value="1"/>
</dbReference>
<protein>
    <recommendedName>
        <fullName evidence="1">NADPH-dependent FMN reductase-like domain-containing protein</fullName>
    </recommendedName>
</protein>
<sequence length="185" mass="19837">MPLNVLAISGSLRTASYNRKALQIAKTIAAGLDAVVTEIDLRELNLPLYDQDIQDQGMPESVLKLKAACEAADALLIASPEYNYSISGALKNALDWASRGGNSLSGKVAAIFGASDGRIGTARGQVHLRQVLMALNVMVTPQPQVCISLAKEAFNEDSSLKDPKLNDQFQKLITNTLTLAQKLKV</sequence>
<reference evidence="2 3" key="1">
    <citation type="journal article" date="2016" name="Nat. Commun.">
        <title>Thousands of microbial genomes shed light on interconnected biogeochemical processes in an aquifer system.</title>
        <authorList>
            <person name="Anantharaman K."/>
            <person name="Brown C.T."/>
            <person name="Hug L.A."/>
            <person name="Sharon I."/>
            <person name="Castelle C.J."/>
            <person name="Probst A.J."/>
            <person name="Thomas B.C."/>
            <person name="Singh A."/>
            <person name="Wilkins M.J."/>
            <person name="Karaoz U."/>
            <person name="Brodie E.L."/>
            <person name="Williams K.H."/>
            <person name="Hubbard S.S."/>
            <person name="Banfield J.F."/>
        </authorList>
    </citation>
    <scope>NUCLEOTIDE SEQUENCE [LARGE SCALE GENOMIC DNA]</scope>
</reference>
<comment type="caution">
    <text evidence="2">The sequence shown here is derived from an EMBL/GenBank/DDBJ whole genome shotgun (WGS) entry which is preliminary data.</text>
</comment>
<proteinExistence type="predicted"/>
<dbReference type="GO" id="GO:0005829">
    <property type="term" value="C:cytosol"/>
    <property type="evidence" value="ECO:0007669"/>
    <property type="project" value="TreeGrafter"/>
</dbReference>
<organism evidence="2 3">
    <name type="scientific">Candidatus Uhrbacteria bacterium RIFCSPHIGHO2_12_FULL_54_23</name>
    <dbReference type="NCBI Taxonomy" id="1802397"/>
    <lineage>
        <taxon>Bacteria</taxon>
        <taxon>Candidatus Uhriibacteriota</taxon>
    </lineage>
</organism>
<name>A0A1F7UFQ8_9BACT</name>
<accession>A0A1F7UFQ8</accession>
<dbReference type="GO" id="GO:0010181">
    <property type="term" value="F:FMN binding"/>
    <property type="evidence" value="ECO:0007669"/>
    <property type="project" value="TreeGrafter"/>
</dbReference>
<dbReference type="STRING" id="1802397.A3J43_00250"/>
<feature type="domain" description="NADPH-dependent FMN reductase-like" evidence="1">
    <location>
        <begin position="4"/>
        <end position="150"/>
    </location>
</feature>
<dbReference type="InterPro" id="IPR005025">
    <property type="entry name" value="FMN_Rdtase-like_dom"/>
</dbReference>
<dbReference type="GO" id="GO:0016491">
    <property type="term" value="F:oxidoreductase activity"/>
    <property type="evidence" value="ECO:0007669"/>
    <property type="project" value="InterPro"/>
</dbReference>
<dbReference type="Pfam" id="PF03358">
    <property type="entry name" value="FMN_red"/>
    <property type="match status" value="1"/>
</dbReference>
<evidence type="ECO:0000259" key="1">
    <source>
        <dbReference type="Pfam" id="PF03358"/>
    </source>
</evidence>
<dbReference type="PANTHER" id="PTHR30543:SF21">
    <property type="entry name" value="NAD(P)H-DEPENDENT FMN REDUCTASE LOT6"/>
    <property type="match status" value="1"/>
</dbReference>
<dbReference type="InterPro" id="IPR029039">
    <property type="entry name" value="Flavoprotein-like_sf"/>
</dbReference>
<dbReference type="EMBL" id="MGEF01000066">
    <property type="protein sequence ID" value="OGL77095.1"/>
    <property type="molecule type" value="Genomic_DNA"/>
</dbReference>
<dbReference type="Gene3D" id="3.40.50.360">
    <property type="match status" value="1"/>
</dbReference>
<evidence type="ECO:0000313" key="2">
    <source>
        <dbReference type="EMBL" id="OGL77095.1"/>
    </source>
</evidence>
<dbReference type="PANTHER" id="PTHR30543">
    <property type="entry name" value="CHROMATE REDUCTASE"/>
    <property type="match status" value="1"/>
</dbReference>
<dbReference type="InterPro" id="IPR050712">
    <property type="entry name" value="NAD(P)H-dep_reductase"/>
</dbReference>
<dbReference type="AlphaFoldDB" id="A0A1F7UFQ8"/>
<gene>
    <name evidence="2" type="ORF">A3J43_00250</name>
</gene>
<dbReference type="Proteomes" id="UP000176604">
    <property type="component" value="Unassembled WGS sequence"/>
</dbReference>
<evidence type="ECO:0000313" key="3">
    <source>
        <dbReference type="Proteomes" id="UP000176604"/>
    </source>
</evidence>